<dbReference type="Gene3D" id="1.10.10.60">
    <property type="entry name" value="Homeodomain-like"/>
    <property type="match status" value="1"/>
</dbReference>
<keyword evidence="4" id="KW-1185">Reference proteome</keyword>
<evidence type="ECO:0000256" key="1">
    <source>
        <dbReference type="SAM" id="MobiDB-lite"/>
    </source>
</evidence>
<accession>A0A5C6MS50</accession>
<dbReference type="AlphaFoldDB" id="A0A5C6MS50"/>
<comment type="caution">
    <text evidence="3">The sequence shown here is derived from an EMBL/GenBank/DDBJ whole genome shotgun (WGS) entry which is preliminary data.</text>
</comment>
<organism evidence="3 4">
    <name type="scientific">Takifugu flavidus</name>
    <name type="common">sansaifugu</name>
    <dbReference type="NCBI Taxonomy" id="433684"/>
    <lineage>
        <taxon>Eukaryota</taxon>
        <taxon>Metazoa</taxon>
        <taxon>Chordata</taxon>
        <taxon>Craniata</taxon>
        <taxon>Vertebrata</taxon>
        <taxon>Euteleostomi</taxon>
        <taxon>Actinopterygii</taxon>
        <taxon>Neopterygii</taxon>
        <taxon>Teleostei</taxon>
        <taxon>Neoteleostei</taxon>
        <taxon>Acanthomorphata</taxon>
        <taxon>Eupercaria</taxon>
        <taxon>Tetraodontiformes</taxon>
        <taxon>Tetradontoidea</taxon>
        <taxon>Tetraodontidae</taxon>
        <taxon>Takifugu</taxon>
    </lineage>
</organism>
<protein>
    <recommendedName>
        <fullName evidence="2">Brinker DNA-binding domain-containing protein</fullName>
    </recommendedName>
</protein>
<dbReference type="EMBL" id="RHFK02000021">
    <property type="protein sequence ID" value="TWW56300.1"/>
    <property type="molecule type" value="Genomic_DNA"/>
</dbReference>
<dbReference type="Pfam" id="PF09607">
    <property type="entry name" value="BrkDBD"/>
    <property type="match status" value="1"/>
</dbReference>
<dbReference type="InterPro" id="IPR018586">
    <property type="entry name" value="Brinker_DNA-bd"/>
</dbReference>
<sequence length="117" mass="13149">MTTCKRHAYDAEFKLKAISHAVEHGNRAAAREFNVNESMVRKWRKQQDDLRQVKKTQRSFRGNKARWPQLEDKLEHNEQLQGSGSAVGLNPKAKASSTNTSLESSPDSRADCAPVSP</sequence>
<evidence type="ECO:0000313" key="4">
    <source>
        <dbReference type="Proteomes" id="UP000324091"/>
    </source>
</evidence>
<dbReference type="InterPro" id="IPR009057">
    <property type="entry name" value="Homeodomain-like_sf"/>
</dbReference>
<reference evidence="3 4" key="1">
    <citation type="submission" date="2019-04" db="EMBL/GenBank/DDBJ databases">
        <title>Chromosome genome assembly for Takifugu flavidus.</title>
        <authorList>
            <person name="Xiao S."/>
        </authorList>
    </citation>
    <scope>NUCLEOTIDE SEQUENCE [LARGE SCALE GENOMIC DNA]</scope>
    <source>
        <strain evidence="3">HTHZ2018</strain>
        <tissue evidence="3">Muscle</tissue>
    </source>
</reference>
<dbReference type="SUPFAM" id="SSF46689">
    <property type="entry name" value="Homeodomain-like"/>
    <property type="match status" value="1"/>
</dbReference>
<gene>
    <name evidence="3" type="ORF">D4764_08G0002870</name>
</gene>
<feature type="domain" description="Brinker DNA-binding" evidence="2">
    <location>
        <begin position="6"/>
        <end position="52"/>
    </location>
</feature>
<dbReference type="Proteomes" id="UP000324091">
    <property type="component" value="Chromosome 8"/>
</dbReference>
<evidence type="ECO:0000259" key="2">
    <source>
        <dbReference type="Pfam" id="PF09607"/>
    </source>
</evidence>
<proteinExistence type="predicted"/>
<feature type="compositionally biased region" description="Basic and acidic residues" evidence="1">
    <location>
        <begin position="69"/>
        <end position="78"/>
    </location>
</feature>
<feature type="compositionally biased region" description="Polar residues" evidence="1">
    <location>
        <begin position="95"/>
        <end position="107"/>
    </location>
</feature>
<evidence type="ECO:0000313" key="3">
    <source>
        <dbReference type="EMBL" id="TWW56300.1"/>
    </source>
</evidence>
<name>A0A5C6MS50_9TELE</name>
<feature type="compositionally biased region" description="Basic residues" evidence="1">
    <location>
        <begin position="53"/>
        <end position="64"/>
    </location>
</feature>
<feature type="region of interest" description="Disordered" evidence="1">
    <location>
        <begin position="43"/>
        <end position="117"/>
    </location>
</feature>